<accession>A0A2N9Y8V5</accession>
<evidence type="ECO:0000313" key="3">
    <source>
        <dbReference type="Proteomes" id="UP000229839"/>
    </source>
</evidence>
<feature type="transmembrane region" description="Helical" evidence="1">
    <location>
        <begin position="26"/>
        <end position="46"/>
    </location>
</feature>
<gene>
    <name evidence="2" type="ORF">CER18_08260</name>
</gene>
<keyword evidence="1" id="KW-0812">Transmembrane</keyword>
<evidence type="ECO:0000256" key="1">
    <source>
        <dbReference type="SAM" id="Phobius"/>
    </source>
</evidence>
<dbReference type="EMBL" id="NJGE01000024">
    <property type="protein sequence ID" value="PIT68138.1"/>
    <property type="molecule type" value="Genomic_DNA"/>
</dbReference>
<sequence length="177" mass="20753">MKGKNSAFYNGPRDFFEKEFSSLREYVVLCFLSLIIELGNRIFLFQSLEQEKLAGWQDTPLFLFLCVLWKVSVVCVVALIPIMLIVCIILWHLLKKNTRKLNEINRQQGEIACHQKHRYKKGDRVKIDDILVMVFGFVLLLVTLRIACVPITIVELYYGVFKQARKYYCLKQQLKSV</sequence>
<proteinExistence type="predicted"/>
<dbReference type="AlphaFoldDB" id="A0A2N9Y8V5"/>
<dbReference type="OrthoDB" id="7926659at2"/>
<evidence type="ECO:0000313" key="2">
    <source>
        <dbReference type="EMBL" id="PIT68138.1"/>
    </source>
</evidence>
<organism evidence="2 3">
    <name type="scientific">Bartonella tribocorum</name>
    <dbReference type="NCBI Taxonomy" id="85701"/>
    <lineage>
        <taxon>Bacteria</taxon>
        <taxon>Pseudomonadati</taxon>
        <taxon>Pseudomonadota</taxon>
        <taxon>Alphaproteobacteria</taxon>
        <taxon>Hyphomicrobiales</taxon>
        <taxon>Bartonellaceae</taxon>
        <taxon>Bartonella</taxon>
    </lineage>
</organism>
<protein>
    <submittedName>
        <fullName evidence="2">Uncharacterized protein</fullName>
    </submittedName>
</protein>
<feature type="transmembrane region" description="Helical" evidence="1">
    <location>
        <begin position="130"/>
        <end position="153"/>
    </location>
</feature>
<keyword evidence="1" id="KW-1133">Transmembrane helix</keyword>
<dbReference type="RefSeq" id="WP_100129540.1">
    <property type="nucleotide sequence ID" value="NZ_CADDYI010000033.1"/>
</dbReference>
<reference evidence="2 3" key="1">
    <citation type="submission" date="2017-06" db="EMBL/GenBank/DDBJ databases">
        <title>Draft genome of Bartonella tribocorum strain L103, isolated from a rodent in Laos.</title>
        <authorList>
            <person name="Hadjadj L."/>
            <person name="Jiyipong T."/>
            <person name="Morand S."/>
            <person name="Diene S.M."/>
            <person name="Rolain J.-M."/>
        </authorList>
    </citation>
    <scope>NUCLEOTIDE SEQUENCE [LARGE SCALE GENOMIC DNA]</scope>
    <source>
        <strain evidence="2 3">L103</strain>
    </source>
</reference>
<comment type="caution">
    <text evidence="2">The sequence shown here is derived from an EMBL/GenBank/DDBJ whole genome shotgun (WGS) entry which is preliminary data.</text>
</comment>
<name>A0A2N9Y8V5_9HYPH</name>
<feature type="transmembrane region" description="Helical" evidence="1">
    <location>
        <begin position="61"/>
        <end position="94"/>
    </location>
</feature>
<keyword evidence="1" id="KW-0472">Membrane</keyword>
<dbReference type="Proteomes" id="UP000229839">
    <property type="component" value="Unassembled WGS sequence"/>
</dbReference>